<reference evidence="2" key="1">
    <citation type="submission" date="2022-03" db="EMBL/GenBank/DDBJ databases">
        <title>Draft genome sequence of Aduncisulcus paluster, a free-living microaerophilic Fornicata.</title>
        <authorList>
            <person name="Yuyama I."/>
            <person name="Kume K."/>
            <person name="Tamura T."/>
            <person name="Inagaki Y."/>
            <person name="Hashimoto T."/>
        </authorList>
    </citation>
    <scope>NUCLEOTIDE SEQUENCE</scope>
    <source>
        <strain evidence="2">NY0171</strain>
    </source>
</reference>
<feature type="compositionally biased region" description="Acidic residues" evidence="1">
    <location>
        <begin position="576"/>
        <end position="588"/>
    </location>
</feature>
<sequence length="1407" mass="154448">RHLTTEPSAPLTPTSLGHSPFRFPGNPTFIPLSARLVPLLLSPMRAPPVLMPNETSAFSNPLLSSSLSAMEASSSTPQSMSGKALSLLAPMGEGGIDLGSILGCIGYTEAIVWNIHRDPLGWCGNGRDYGVIGQICAFCIILMTSPFTILRQRGVDLMGSLLGSVIVAGREEKTVNWDAEDGEECDETMDTVEERDEDPEWFVEVLPSSHIHVKSKLCLLSMLRSVLPQLPFHTSPSLSSSVSSSTRFFSLLSSACPYLPRFIVRGIRRWLYLLPTDHRASVLCVIVSMMQSCSEIWIGKADHEEKLVESSVFVQRLKSGKVVVCDETDEDARRVAFKPSHVLTHGMFEDAILITRQCQSAHPPQPLPRYPLPIGFPPELMHPLGEMWRVFVDSRSSIATCIVDKLHTILTVMHSTSPATEHQDSSSKTSPPGKNDAADSGSKTSNASNDSTMLSDTHGEFYNDSIIDEVYNDVFDSVLLSISGMVPEKDELSLDVSGQEETQREQYRAKIICILKKSLATVCVFALKSCLSRPLGIENSKSFSTSDEKKYSDKMHIEMVKEVIDCLCSELRDPLASDEEEEEEEEEREMTGSDSIEDYSDKEDDSKEDAMKTSKKFLFSNRATPSEKASIVLLTEVCRTHGDLFGPNLPILLMNVVILFDRDMLLNIIVNLLCTVADTQGRKSLCVYEEADKHPDGTEIRTGRNYLGSILLDIASKLKTKYRAGNQEFSTILDARKWTSFSAANPIPGDSFASQSFCAPSSLRVLEAICDCNGTSSVNESVVDATKNSLFALIAKAERECDERITVALKQGARFSEILGNPEYQPKLPPHIDIEEVSEGLLHLAELKHLIGIAIRLLEPICSGISSLMGELSSAWAKRVSDDSSSFSPFASMCICRSLSVFTGSKARSTVDRVERLVDVWISTWEKGNKGGCIANASCAGARHHDSNRLAEDSEDSNTLCVCGKALCREVSNLPKLSHKSLRRLVSVLVPLMDHPSIAAQVLFARVVSCIVGIDKSVMCVHKGEIPRVKKDDGLLSSHLEETLEEAELKSPESLEHSSADDTASEHSVAVDMIYEILLDEMTKNKIDREIEKESALVPKALEEAVEEEEEEEEEEEMEKLKTPDLHIPPLSIVTPLSPDIFPPEIHSLSKLFCAFADISLPAPMPLVIFSQIASLPTASFTLKVCFACLGLIEAAVLSDKPKFGIVPCAFSCQYLVDTLYSLFSHVFDGLSTDGPRWTVFKEDLFQKLRNPPVDPLDTMSYCESLSSLGSVIRVICVSEDIHISRIVQDFVAGIGLFVPSRRVPALYLLEGLAQGDHALSKICLDMCGVLACTAEEGIGGVARSILAEQTSSTINALFTGAKLFSASKGFRRGNYISKLDVGNFWSEVVCSKKQLIFAIVPGEESK</sequence>
<proteinExistence type="predicted"/>
<feature type="region of interest" description="Disordered" evidence="1">
    <location>
        <begin position="574"/>
        <end position="608"/>
    </location>
</feature>
<feature type="region of interest" description="Disordered" evidence="1">
    <location>
        <begin position="1045"/>
        <end position="1065"/>
    </location>
</feature>
<feature type="non-terminal residue" evidence="2">
    <location>
        <position position="1"/>
    </location>
</feature>
<accession>A0ABQ5K2Q2</accession>
<protein>
    <submittedName>
        <fullName evidence="2">Uncharacterized protein</fullName>
    </submittedName>
</protein>
<feature type="compositionally biased region" description="Polar residues" evidence="1">
    <location>
        <begin position="441"/>
        <end position="453"/>
    </location>
</feature>
<feature type="compositionally biased region" description="Basic and acidic residues" evidence="1">
    <location>
        <begin position="1045"/>
        <end position="1060"/>
    </location>
</feature>
<evidence type="ECO:0000313" key="2">
    <source>
        <dbReference type="EMBL" id="GKT26047.1"/>
    </source>
</evidence>
<gene>
    <name evidence="2" type="ORF">ADUPG1_013220</name>
</gene>
<comment type="caution">
    <text evidence="2">The sequence shown here is derived from an EMBL/GenBank/DDBJ whole genome shotgun (WGS) entry which is preliminary data.</text>
</comment>
<evidence type="ECO:0000313" key="3">
    <source>
        <dbReference type="Proteomes" id="UP001057375"/>
    </source>
</evidence>
<name>A0ABQ5K2Q2_9EUKA</name>
<evidence type="ECO:0000256" key="1">
    <source>
        <dbReference type="SAM" id="MobiDB-lite"/>
    </source>
</evidence>
<organism evidence="2 3">
    <name type="scientific">Aduncisulcus paluster</name>
    <dbReference type="NCBI Taxonomy" id="2918883"/>
    <lineage>
        <taxon>Eukaryota</taxon>
        <taxon>Metamonada</taxon>
        <taxon>Carpediemonas-like organisms</taxon>
        <taxon>Aduncisulcus</taxon>
    </lineage>
</organism>
<dbReference type="Proteomes" id="UP001057375">
    <property type="component" value="Unassembled WGS sequence"/>
</dbReference>
<dbReference type="EMBL" id="BQXS01012633">
    <property type="protein sequence ID" value="GKT26047.1"/>
    <property type="molecule type" value="Genomic_DNA"/>
</dbReference>
<keyword evidence="3" id="KW-1185">Reference proteome</keyword>
<feature type="compositionally biased region" description="Polar residues" evidence="1">
    <location>
        <begin position="416"/>
        <end position="432"/>
    </location>
</feature>
<feature type="region of interest" description="Disordered" evidence="1">
    <location>
        <begin position="416"/>
        <end position="453"/>
    </location>
</feature>